<feature type="transmembrane region" description="Helical" evidence="1">
    <location>
        <begin position="206"/>
        <end position="223"/>
    </location>
</feature>
<proteinExistence type="predicted"/>
<accession>A0AAV2S5Q6</accession>
<protein>
    <submittedName>
        <fullName evidence="2">Uncharacterized protein</fullName>
    </submittedName>
</protein>
<feature type="non-terminal residue" evidence="2">
    <location>
        <position position="254"/>
    </location>
</feature>
<dbReference type="EMBL" id="CAXKWB010042854">
    <property type="protein sequence ID" value="CAL4158575.1"/>
    <property type="molecule type" value="Genomic_DNA"/>
</dbReference>
<organism evidence="2 3">
    <name type="scientific">Meganyctiphanes norvegica</name>
    <name type="common">Northern krill</name>
    <name type="synonym">Thysanopoda norvegica</name>
    <dbReference type="NCBI Taxonomy" id="48144"/>
    <lineage>
        <taxon>Eukaryota</taxon>
        <taxon>Metazoa</taxon>
        <taxon>Ecdysozoa</taxon>
        <taxon>Arthropoda</taxon>
        <taxon>Crustacea</taxon>
        <taxon>Multicrustacea</taxon>
        <taxon>Malacostraca</taxon>
        <taxon>Eumalacostraca</taxon>
        <taxon>Eucarida</taxon>
        <taxon>Euphausiacea</taxon>
        <taxon>Euphausiidae</taxon>
        <taxon>Meganyctiphanes</taxon>
    </lineage>
</organism>
<reference evidence="2 3" key="1">
    <citation type="submission" date="2024-05" db="EMBL/GenBank/DDBJ databases">
        <authorList>
            <person name="Wallberg A."/>
        </authorList>
    </citation>
    <scope>NUCLEOTIDE SEQUENCE [LARGE SCALE GENOMIC DNA]</scope>
</reference>
<comment type="caution">
    <text evidence="2">The sequence shown here is derived from an EMBL/GenBank/DDBJ whole genome shotgun (WGS) entry which is preliminary data.</text>
</comment>
<evidence type="ECO:0000256" key="1">
    <source>
        <dbReference type="SAM" id="Phobius"/>
    </source>
</evidence>
<dbReference type="AlphaFoldDB" id="A0AAV2S5Q6"/>
<keyword evidence="1" id="KW-1133">Transmembrane helix</keyword>
<dbReference type="Proteomes" id="UP001497623">
    <property type="component" value="Unassembled WGS sequence"/>
</dbReference>
<keyword evidence="1" id="KW-0812">Transmembrane</keyword>
<feature type="non-terminal residue" evidence="2">
    <location>
        <position position="1"/>
    </location>
</feature>
<name>A0AAV2S5Q6_MEGNR</name>
<sequence length="254" mass="29431">RSLVSASYASYISNIVGYLTWPLILPPAIGLFIIEYYFCIIYKFVVDIRHSYAVYNLTSSRKTGIIKHIHEYIYSLYAWVRLHNCKKCISFKLKNIEKKILCIVYLFFEANSVECLITSYTYFAFAVAINTASLTAGIESFYLPLHTPLFHSIGKAPRELKDLEALDANQIMTQQTFNVLQFLAFTSFFLNLLLVQLEGKCKVRCFAYSLIFLLFMGMIYIWVKNDLTSFGRLFSTNNHDNYNFTQETIKKSLS</sequence>
<feature type="transmembrane region" description="Helical" evidence="1">
    <location>
        <begin position="20"/>
        <end position="42"/>
    </location>
</feature>
<keyword evidence="3" id="KW-1185">Reference proteome</keyword>
<evidence type="ECO:0000313" key="3">
    <source>
        <dbReference type="Proteomes" id="UP001497623"/>
    </source>
</evidence>
<feature type="transmembrane region" description="Helical" evidence="1">
    <location>
        <begin position="176"/>
        <end position="194"/>
    </location>
</feature>
<evidence type="ECO:0000313" key="2">
    <source>
        <dbReference type="EMBL" id="CAL4158575.1"/>
    </source>
</evidence>
<gene>
    <name evidence="2" type="ORF">MNOR_LOCUS32099</name>
</gene>
<keyword evidence="1" id="KW-0472">Membrane</keyword>